<sequence>MTNFNTPAPVNTTDTLAQNADKNNADKNIVQPQNPTIMTTTVKKVNLREYGAEQSLAHKGNADALYNAFLEIRSGHIIDENADIEQQQQYQLQLDDKIAGFEKDVIGLESASEQITAVEIPKLEKNIEELETEIHEWVLEKHQAQKPNTVNRFNLFRLGTMCFLGLVYVFAFYVSAVYMGMMRDIDKTLEDAQKNHSMNSVFNAIFSKEAFTTFNFHWFAPILLLMFAITIEHLWKSLAGKQRIIVITLAILLTGALDAIIAYKIESTNQQVKMMMGLEDPNHIWWKSGDFYAVLMMGFIGTLVWGGLGYAFTEELGKTDFAKIVALEVNHRKTKIREIRERIATMRNSILDLQSKMKQLEVDIKRLREQKQTMKVSMAELERYAAMFYDGWMQLVGAIPNGELLRSQCEQKYTLFREKYILPDEIN</sequence>
<keyword evidence="3" id="KW-1133">Transmembrane helix</keyword>
<keyword evidence="1" id="KW-0175">Coiled coil</keyword>
<accession>A0ABU5S2U1</accession>
<dbReference type="Proteomes" id="UP001303899">
    <property type="component" value="Unassembled WGS sequence"/>
</dbReference>
<gene>
    <name evidence="4" type="ORF">VB776_07775</name>
</gene>
<keyword evidence="3" id="KW-0472">Membrane</keyword>
<feature type="transmembrane region" description="Helical" evidence="3">
    <location>
        <begin position="155"/>
        <end position="179"/>
    </location>
</feature>
<feature type="transmembrane region" description="Helical" evidence="3">
    <location>
        <begin position="244"/>
        <end position="265"/>
    </location>
</feature>
<organism evidence="4 5">
    <name type="scientific">Arcicella gelida</name>
    <dbReference type="NCBI Taxonomy" id="2984195"/>
    <lineage>
        <taxon>Bacteria</taxon>
        <taxon>Pseudomonadati</taxon>
        <taxon>Bacteroidota</taxon>
        <taxon>Cytophagia</taxon>
        <taxon>Cytophagales</taxon>
        <taxon>Flectobacillaceae</taxon>
        <taxon>Arcicella</taxon>
    </lineage>
</organism>
<feature type="region of interest" description="Disordered" evidence="2">
    <location>
        <begin position="1"/>
        <end position="26"/>
    </location>
</feature>
<feature type="transmembrane region" description="Helical" evidence="3">
    <location>
        <begin position="216"/>
        <end position="235"/>
    </location>
</feature>
<reference evidence="4 5" key="1">
    <citation type="submission" date="2023-12" db="EMBL/GenBank/DDBJ databases">
        <title>Novel species of the genus Arcicella isolated from rivers.</title>
        <authorList>
            <person name="Lu H."/>
        </authorList>
    </citation>
    <scope>NUCLEOTIDE SEQUENCE [LARGE SCALE GENOMIC DNA]</scope>
    <source>
        <strain evidence="4 5">DC2W</strain>
    </source>
</reference>
<proteinExistence type="predicted"/>
<dbReference type="RefSeq" id="WP_323327717.1">
    <property type="nucleotide sequence ID" value="NZ_JAYGIL010000007.1"/>
</dbReference>
<comment type="caution">
    <text evidence="4">The sequence shown here is derived from an EMBL/GenBank/DDBJ whole genome shotgun (WGS) entry which is preliminary data.</text>
</comment>
<feature type="coiled-coil region" evidence="1">
    <location>
        <begin position="113"/>
        <end position="140"/>
    </location>
</feature>
<protein>
    <submittedName>
        <fullName evidence="4">Uncharacterized protein</fullName>
    </submittedName>
</protein>
<keyword evidence="5" id="KW-1185">Reference proteome</keyword>
<evidence type="ECO:0000313" key="4">
    <source>
        <dbReference type="EMBL" id="MEA5402808.1"/>
    </source>
</evidence>
<evidence type="ECO:0000313" key="5">
    <source>
        <dbReference type="Proteomes" id="UP001303899"/>
    </source>
</evidence>
<evidence type="ECO:0000256" key="2">
    <source>
        <dbReference type="SAM" id="MobiDB-lite"/>
    </source>
</evidence>
<feature type="compositionally biased region" description="Polar residues" evidence="2">
    <location>
        <begin position="1"/>
        <end position="18"/>
    </location>
</feature>
<name>A0ABU5S2U1_9BACT</name>
<feature type="transmembrane region" description="Helical" evidence="3">
    <location>
        <begin position="291"/>
        <end position="313"/>
    </location>
</feature>
<evidence type="ECO:0000256" key="1">
    <source>
        <dbReference type="SAM" id="Coils"/>
    </source>
</evidence>
<evidence type="ECO:0000256" key="3">
    <source>
        <dbReference type="SAM" id="Phobius"/>
    </source>
</evidence>
<keyword evidence="3" id="KW-0812">Transmembrane</keyword>
<dbReference type="EMBL" id="JAYGIL010000007">
    <property type="protein sequence ID" value="MEA5402808.1"/>
    <property type="molecule type" value="Genomic_DNA"/>
</dbReference>
<feature type="coiled-coil region" evidence="1">
    <location>
        <begin position="336"/>
        <end position="384"/>
    </location>
</feature>